<dbReference type="SMART" id="SM00271">
    <property type="entry name" value="DnaJ"/>
    <property type="match status" value="1"/>
</dbReference>
<dbReference type="SUPFAM" id="SSF57938">
    <property type="entry name" value="DnaJ/Hsp40 cysteine-rich domain"/>
    <property type="match status" value="1"/>
</dbReference>
<dbReference type="Gene3D" id="2.10.230.10">
    <property type="entry name" value="Heat shock protein DnaJ, cysteine-rich domain"/>
    <property type="match status" value="1"/>
</dbReference>
<dbReference type="FunCoup" id="A0A7J7DKD6">
    <property type="interactions" value="464"/>
</dbReference>
<name>A0A7J7DKD6_TRIWF</name>
<dbReference type="FunFam" id="2.60.260.20:FF:000005">
    <property type="entry name" value="Chaperone protein dnaJ 1, mitochondrial"/>
    <property type="match status" value="1"/>
</dbReference>
<keyword evidence="1" id="KW-0479">Metal-binding</keyword>
<dbReference type="InterPro" id="IPR018253">
    <property type="entry name" value="DnaJ_domain_CS"/>
</dbReference>
<protein>
    <submittedName>
        <fullName evidence="7">Chaperone protein DNAj putative isoform 1</fullName>
    </submittedName>
</protein>
<dbReference type="PANTHER" id="PTHR43096">
    <property type="entry name" value="DNAJ HOMOLOG 1, MITOCHONDRIAL-RELATED"/>
    <property type="match status" value="1"/>
</dbReference>
<dbReference type="InterPro" id="IPR012724">
    <property type="entry name" value="DnaJ"/>
</dbReference>
<feature type="domain" description="J" evidence="6">
    <location>
        <begin position="83"/>
        <end position="148"/>
    </location>
</feature>
<keyword evidence="2" id="KW-0677">Repeat</keyword>
<proteinExistence type="inferred from homology"/>
<dbReference type="InterPro" id="IPR001623">
    <property type="entry name" value="DnaJ_domain"/>
</dbReference>
<dbReference type="GO" id="GO:0031072">
    <property type="term" value="F:heat shock protein binding"/>
    <property type="evidence" value="ECO:0007669"/>
    <property type="project" value="InterPro"/>
</dbReference>
<dbReference type="GO" id="GO:0009408">
    <property type="term" value="P:response to heat"/>
    <property type="evidence" value="ECO:0007669"/>
    <property type="project" value="InterPro"/>
</dbReference>
<evidence type="ECO:0000313" key="7">
    <source>
        <dbReference type="EMBL" id="KAF5746787.1"/>
    </source>
</evidence>
<dbReference type="PROSITE" id="PS50076">
    <property type="entry name" value="DNAJ_2"/>
    <property type="match status" value="1"/>
</dbReference>
<keyword evidence="4" id="KW-0862">Zinc</keyword>
<evidence type="ECO:0000313" key="8">
    <source>
        <dbReference type="Proteomes" id="UP000593562"/>
    </source>
</evidence>
<dbReference type="Proteomes" id="UP000593562">
    <property type="component" value="Unassembled WGS sequence"/>
</dbReference>
<dbReference type="InterPro" id="IPR001305">
    <property type="entry name" value="HSP_DnaJ_Cys-rich_dom"/>
</dbReference>
<dbReference type="InterPro" id="IPR002939">
    <property type="entry name" value="DnaJ_C"/>
</dbReference>
<dbReference type="CDD" id="cd10719">
    <property type="entry name" value="DnaJ_zf"/>
    <property type="match status" value="1"/>
</dbReference>
<dbReference type="PRINTS" id="PR00625">
    <property type="entry name" value="JDOMAIN"/>
</dbReference>
<dbReference type="PROSITE" id="PS00636">
    <property type="entry name" value="DNAJ_1"/>
    <property type="match status" value="1"/>
</dbReference>
<dbReference type="CDD" id="cd10747">
    <property type="entry name" value="DnaJ_C"/>
    <property type="match status" value="1"/>
</dbReference>
<dbReference type="SUPFAM" id="SSF49493">
    <property type="entry name" value="HSP40/DnaJ peptide-binding domain"/>
    <property type="match status" value="2"/>
</dbReference>
<evidence type="ECO:0000256" key="2">
    <source>
        <dbReference type="ARBA" id="ARBA00022737"/>
    </source>
</evidence>
<dbReference type="GO" id="GO:0005737">
    <property type="term" value="C:cytoplasm"/>
    <property type="evidence" value="ECO:0007669"/>
    <property type="project" value="TreeGrafter"/>
</dbReference>
<evidence type="ECO:0000256" key="4">
    <source>
        <dbReference type="ARBA" id="ARBA00022833"/>
    </source>
</evidence>
<dbReference type="Gene3D" id="1.10.287.110">
    <property type="entry name" value="DnaJ domain"/>
    <property type="match status" value="1"/>
</dbReference>
<dbReference type="EMBL" id="JAAARO010000006">
    <property type="protein sequence ID" value="KAF5746787.1"/>
    <property type="molecule type" value="Genomic_DNA"/>
</dbReference>
<gene>
    <name evidence="7" type="ORF">HS088_TW06G00962</name>
</gene>
<dbReference type="InterPro" id="IPR036869">
    <property type="entry name" value="J_dom_sf"/>
</dbReference>
<dbReference type="InParanoid" id="A0A7J7DKD6"/>
<feature type="region of interest" description="Disordered" evidence="5">
    <location>
        <begin position="136"/>
        <end position="159"/>
    </location>
</feature>
<dbReference type="GO" id="GO:0008270">
    <property type="term" value="F:zinc ion binding"/>
    <property type="evidence" value="ECO:0007669"/>
    <property type="project" value="UniProtKB-KW"/>
</dbReference>
<accession>A0A7J7DKD6</accession>
<evidence type="ECO:0000256" key="5">
    <source>
        <dbReference type="SAM" id="MobiDB-lite"/>
    </source>
</evidence>
<dbReference type="Pfam" id="PF01556">
    <property type="entry name" value="DnaJ_C"/>
    <property type="match status" value="1"/>
</dbReference>
<organism evidence="7 8">
    <name type="scientific">Tripterygium wilfordii</name>
    <name type="common">Thunder God vine</name>
    <dbReference type="NCBI Taxonomy" id="458696"/>
    <lineage>
        <taxon>Eukaryota</taxon>
        <taxon>Viridiplantae</taxon>
        <taxon>Streptophyta</taxon>
        <taxon>Embryophyta</taxon>
        <taxon>Tracheophyta</taxon>
        <taxon>Spermatophyta</taxon>
        <taxon>Magnoliopsida</taxon>
        <taxon>eudicotyledons</taxon>
        <taxon>Gunneridae</taxon>
        <taxon>Pentapetalae</taxon>
        <taxon>rosids</taxon>
        <taxon>fabids</taxon>
        <taxon>Celastrales</taxon>
        <taxon>Celastraceae</taxon>
        <taxon>Tripterygium</taxon>
    </lineage>
</organism>
<dbReference type="GO" id="GO:0051082">
    <property type="term" value="F:unfolded protein binding"/>
    <property type="evidence" value="ECO:0007669"/>
    <property type="project" value="InterPro"/>
</dbReference>
<evidence type="ECO:0000256" key="1">
    <source>
        <dbReference type="ARBA" id="ARBA00022723"/>
    </source>
</evidence>
<dbReference type="AlphaFoldDB" id="A0A7J7DKD6"/>
<dbReference type="HAMAP" id="MF_01152">
    <property type="entry name" value="DnaJ"/>
    <property type="match status" value="1"/>
</dbReference>
<reference evidence="7 8" key="1">
    <citation type="journal article" date="2020" name="Nat. Commun.">
        <title>Genome of Tripterygium wilfordii and identification of cytochrome P450 involved in triptolide biosynthesis.</title>
        <authorList>
            <person name="Tu L."/>
            <person name="Su P."/>
            <person name="Zhang Z."/>
            <person name="Gao L."/>
            <person name="Wang J."/>
            <person name="Hu T."/>
            <person name="Zhou J."/>
            <person name="Zhang Y."/>
            <person name="Zhao Y."/>
            <person name="Liu Y."/>
            <person name="Song Y."/>
            <person name="Tong Y."/>
            <person name="Lu Y."/>
            <person name="Yang J."/>
            <person name="Xu C."/>
            <person name="Jia M."/>
            <person name="Peters R.J."/>
            <person name="Huang L."/>
            <person name="Gao W."/>
        </authorList>
    </citation>
    <scope>NUCLEOTIDE SEQUENCE [LARGE SCALE GENOMIC DNA]</scope>
    <source>
        <strain evidence="8">cv. XIE 37</strain>
        <tissue evidence="7">Leaf</tissue>
    </source>
</reference>
<keyword evidence="8" id="KW-1185">Reference proteome</keyword>
<keyword evidence="3" id="KW-0863">Zinc-finger</keyword>
<dbReference type="Gene3D" id="2.60.260.20">
    <property type="entry name" value="Urease metallochaperone UreE, N-terminal domain"/>
    <property type="match status" value="2"/>
</dbReference>
<dbReference type="PANTHER" id="PTHR43096:SF36">
    <property type="entry name" value="CHAPERONE PROTEIN DNAJ 1, MITOCHONDRIAL"/>
    <property type="match status" value="1"/>
</dbReference>
<dbReference type="GO" id="GO:0042026">
    <property type="term" value="P:protein refolding"/>
    <property type="evidence" value="ECO:0007669"/>
    <property type="project" value="TreeGrafter"/>
</dbReference>
<evidence type="ECO:0000259" key="6">
    <source>
        <dbReference type="PROSITE" id="PS50076"/>
    </source>
</evidence>
<dbReference type="GO" id="GO:0005524">
    <property type="term" value="F:ATP binding"/>
    <property type="evidence" value="ECO:0007669"/>
    <property type="project" value="InterPro"/>
</dbReference>
<dbReference type="InterPro" id="IPR008971">
    <property type="entry name" value="HSP40/DnaJ_pept-bd"/>
</dbReference>
<sequence length="446" mass="50024">MRRFSWLGLRRRCLIAYMAVESGSHQAHPLCRTFPPHPRIFPERSLHRCSFLIGKPDYTEITGLLVGKRYIHATGSCCYPARDYYEILGVSKNATRDEIKKAFYVLAKKYHPDSNKNNPSAKRKFQEIRDAYETLQDPEKRNQYDMQSRGSGSRGYHPDEAEEFRYHHGDADGFKNAHQTHFSHSFRKIFSEVHSSILLFLQADGSGYPLDAKTTVCPICRGIGTVTIPPFTTTCSTCKGSGQIVKDRCMSCRGYGAVEGVKEVKVTIPTGMDTGDTIRVPGAGNFGGPRSHSGSLYIKLKVADDPVFSRDGADVYVDYKISLTQAMLGGKVEVPTLSGKTQVKIPKGVQHGQLLVLRGKGLPKHGFLVDHGDQFVRFRINFPTEVNARQRAILEEFAKEEMNDENSSSAEGNWWQALRESVTRPQLMLELSLLVLILLFVRKAMG</sequence>
<dbReference type="CDD" id="cd06257">
    <property type="entry name" value="DnaJ"/>
    <property type="match status" value="1"/>
</dbReference>
<dbReference type="InterPro" id="IPR036410">
    <property type="entry name" value="HSP_DnaJ_Cys-rich_dom_sf"/>
</dbReference>
<dbReference type="Pfam" id="PF00226">
    <property type="entry name" value="DnaJ"/>
    <property type="match status" value="1"/>
</dbReference>
<comment type="caution">
    <text evidence="7">The sequence shown here is derived from an EMBL/GenBank/DDBJ whole genome shotgun (WGS) entry which is preliminary data.</text>
</comment>
<dbReference type="SUPFAM" id="SSF46565">
    <property type="entry name" value="Chaperone J-domain"/>
    <property type="match status" value="1"/>
</dbReference>
<evidence type="ECO:0000256" key="3">
    <source>
        <dbReference type="ARBA" id="ARBA00022771"/>
    </source>
</evidence>